<evidence type="ECO:0000256" key="1">
    <source>
        <dbReference type="SAM" id="MobiDB-lite"/>
    </source>
</evidence>
<organism evidence="2 3">
    <name type="scientific">Peronospora effusa</name>
    <dbReference type="NCBI Taxonomy" id="542832"/>
    <lineage>
        <taxon>Eukaryota</taxon>
        <taxon>Sar</taxon>
        <taxon>Stramenopiles</taxon>
        <taxon>Oomycota</taxon>
        <taxon>Peronosporomycetes</taxon>
        <taxon>Peronosporales</taxon>
        <taxon>Peronosporaceae</taxon>
        <taxon>Peronospora</taxon>
    </lineage>
</organism>
<feature type="region of interest" description="Disordered" evidence="1">
    <location>
        <begin position="1"/>
        <end position="27"/>
    </location>
</feature>
<name>A0A3M6VP41_9STRA</name>
<evidence type="ECO:0000313" key="3">
    <source>
        <dbReference type="Proteomes" id="UP000282087"/>
    </source>
</evidence>
<protein>
    <submittedName>
        <fullName evidence="2">Uncharacterized protein</fullName>
    </submittedName>
</protein>
<gene>
    <name evidence="2" type="ORF">DD238_008400</name>
</gene>
<dbReference type="Proteomes" id="UP000282087">
    <property type="component" value="Unassembled WGS sequence"/>
</dbReference>
<proteinExistence type="predicted"/>
<evidence type="ECO:0000313" key="2">
    <source>
        <dbReference type="EMBL" id="RMX68082.1"/>
    </source>
</evidence>
<sequence length="134" mass="15016">MVAASRPAQASPPDPRRAYREKFGRQSRHVPTDKFFAAIDEALEQRASAQKLRFLALREVQRARVAPDDKVQVFIPAARIASVFGINDILYAINREPQCPTWAWTKSSSLNPSALTSAPTLLISPLSRPVWMKM</sequence>
<accession>A0A3M6VP41</accession>
<dbReference type="AlphaFoldDB" id="A0A3M6VP41"/>
<reference evidence="2 3" key="1">
    <citation type="submission" date="2018-06" db="EMBL/GenBank/DDBJ databases">
        <title>Comparative genomics of downy mildews reveals potential adaptations to biotrophy.</title>
        <authorList>
            <person name="Fletcher K."/>
            <person name="Klosterman S.J."/>
            <person name="Derevnina L."/>
            <person name="Martin F."/>
            <person name="Koike S."/>
            <person name="Reyes Chin-Wo S."/>
            <person name="Mou B."/>
            <person name="Michelmore R."/>
        </authorList>
    </citation>
    <scope>NUCLEOTIDE SEQUENCE [LARGE SCALE GENOMIC DNA]</scope>
    <source>
        <strain evidence="2 3">R14</strain>
    </source>
</reference>
<comment type="caution">
    <text evidence="2">The sequence shown here is derived from an EMBL/GenBank/DDBJ whole genome shotgun (WGS) entry which is preliminary data.</text>
</comment>
<dbReference type="EMBL" id="QLLG01000143">
    <property type="protein sequence ID" value="RMX68082.1"/>
    <property type="molecule type" value="Genomic_DNA"/>
</dbReference>
<dbReference type="VEuPathDB" id="FungiDB:DD237_008394"/>
<keyword evidence="3" id="KW-1185">Reference proteome</keyword>
<feature type="compositionally biased region" description="Basic and acidic residues" evidence="1">
    <location>
        <begin position="14"/>
        <end position="24"/>
    </location>
</feature>